<gene>
    <name evidence="2" type="ORF">H0185_10145</name>
</gene>
<dbReference type="Pfam" id="PF00581">
    <property type="entry name" value="Rhodanese"/>
    <property type="match status" value="1"/>
</dbReference>
<dbReference type="InterPro" id="IPR050229">
    <property type="entry name" value="GlpE_sulfurtransferase"/>
</dbReference>
<dbReference type="EMBL" id="JACWFH010000011">
    <property type="protein sequence ID" value="MBY0097172.1"/>
    <property type="molecule type" value="Genomic_DNA"/>
</dbReference>
<comment type="caution">
    <text evidence="2">The sequence shown here is derived from an EMBL/GenBank/DDBJ whole genome shotgun (WGS) entry which is preliminary data.</text>
</comment>
<dbReference type="RefSeq" id="WP_221873398.1">
    <property type="nucleotide sequence ID" value="NZ_JACWFH010000011.1"/>
</dbReference>
<evidence type="ECO:0000259" key="1">
    <source>
        <dbReference type="PROSITE" id="PS50206"/>
    </source>
</evidence>
<reference evidence="2 3" key="1">
    <citation type="submission" date="2020-07" db="EMBL/GenBank/DDBJ databases">
        <title>Fungal Genomes of the International Space Station.</title>
        <authorList>
            <person name="Seuylemezian A."/>
            <person name="Singh N.K."/>
            <person name="Wood J."/>
            <person name="Venkateswaran K."/>
        </authorList>
    </citation>
    <scope>NUCLEOTIDE SEQUENCE [LARGE SCALE GENOMIC DNA]</scope>
    <source>
        <strain evidence="2 3">PL-B2</strain>
    </source>
</reference>
<dbReference type="CDD" id="cd00158">
    <property type="entry name" value="RHOD"/>
    <property type="match status" value="1"/>
</dbReference>
<keyword evidence="3" id="KW-1185">Reference proteome</keyword>
<accession>A0ABS7K4J4</accession>
<feature type="domain" description="Rhodanese" evidence="1">
    <location>
        <begin position="18"/>
        <end position="101"/>
    </location>
</feature>
<dbReference type="InterPro" id="IPR001763">
    <property type="entry name" value="Rhodanese-like_dom"/>
</dbReference>
<name>A0ABS7K4J4_9BACI</name>
<dbReference type="PROSITE" id="PS50206">
    <property type="entry name" value="RHODANESE_3"/>
    <property type="match status" value="1"/>
</dbReference>
<dbReference type="SUPFAM" id="SSF52821">
    <property type="entry name" value="Rhodanese/Cell cycle control phosphatase"/>
    <property type="match status" value="1"/>
</dbReference>
<dbReference type="Proteomes" id="UP000769780">
    <property type="component" value="Unassembled WGS sequence"/>
</dbReference>
<dbReference type="InterPro" id="IPR036873">
    <property type="entry name" value="Rhodanese-like_dom_sf"/>
</dbReference>
<dbReference type="PANTHER" id="PTHR43031">
    <property type="entry name" value="FAD-DEPENDENT OXIDOREDUCTASE"/>
    <property type="match status" value="1"/>
</dbReference>
<proteinExistence type="predicted"/>
<protein>
    <submittedName>
        <fullName evidence="2">Rhodanese-like domain-containing protein</fullName>
    </submittedName>
</protein>
<organism evidence="2 3">
    <name type="scientific">Mesobacillus maritimus</name>
    <dbReference type="NCBI Taxonomy" id="1643336"/>
    <lineage>
        <taxon>Bacteria</taxon>
        <taxon>Bacillati</taxon>
        <taxon>Bacillota</taxon>
        <taxon>Bacilli</taxon>
        <taxon>Bacillales</taxon>
        <taxon>Bacillaceae</taxon>
        <taxon>Mesobacillus</taxon>
    </lineage>
</organism>
<dbReference type="SMART" id="SM00450">
    <property type="entry name" value="RHOD"/>
    <property type="match status" value="1"/>
</dbReference>
<dbReference type="PANTHER" id="PTHR43031:SF17">
    <property type="entry name" value="SULFURTRANSFERASE YTWF-RELATED"/>
    <property type="match status" value="1"/>
</dbReference>
<dbReference type="Gene3D" id="3.40.250.10">
    <property type="entry name" value="Rhodanese-like domain"/>
    <property type="match status" value="1"/>
</dbReference>
<evidence type="ECO:0000313" key="3">
    <source>
        <dbReference type="Proteomes" id="UP000769780"/>
    </source>
</evidence>
<sequence>MDHIEKITTDELQTKLEAGEKLELIDVREDEEVAAGMIPGAKHIRMGTIPDNLDYFNKDKEYIFICRSGNRSGHVCQYLHEQGYKVRNMVGGMMNWQGETE</sequence>
<evidence type="ECO:0000313" key="2">
    <source>
        <dbReference type="EMBL" id="MBY0097172.1"/>
    </source>
</evidence>